<dbReference type="EMBL" id="JBEPSB010000007">
    <property type="protein sequence ID" value="MET4560755.1"/>
    <property type="molecule type" value="Genomic_DNA"/>
</dbReference>
<proteinExistence type="predicted"/>
<evidence type="ECO:0000313" key="2">
    <source>
        <dbReference type="Proteomes" id="UP001549363"/>
    </source>
</evidence>
<gene>
    <name evidence="1" type="ORF">ABIA69_001899</name>
</gene>
<comment type="caution">
    <text evidence="1">The sequence shown here is derived from an EMBL/GenBank/DDBJ whole genome shotgun (WGS) entry which is preliminary data.</text>
</comment>
<protein>
    <recommendedName>
        <fullName evidence="3">DUF3168 domain-containing protein</fullName>
    </recommendedName>
</protein>
<evidence type="ECO:0008006" key="3">
    <source>
        <dbReference type="Google" id="ProtNLM"/>
    </source>
</evidence>
<reference evidence="1 2" key="1">
    <citation type="submission" date="2024-06" db="EMBL/GenBank/DDBJ databases">
        <title>Sorghum-associated microbial communities from plants grown in Nebraska, USA.</title>
        <authorList>
            <person name="Schachtman D."/>
        </authorList>
    </citation>
    <scope>NUCLEOTIDE SEQUENCE [LARGE SCALE GENOMIC DNA]</scope>
    <source>
        <strain evidence="1 2">736</strain>
    </source>
</reference>
<sequence length="114" mass="13135">MIDISSHVIGVLKPLGITVAFQELPINATVPNQYITFLEINTNPALEAGDVEEETKRLIQVNIWSKTNYHQIVEGTRKLLESKGFERTFEHDVPKQEGDSHFNKVLRFVFFDEY</sequence>
<accession>A0ABV2PIL8</accession>
<dbReference type="Proteomes" id="UP001549363">
    <property type="component" value="Unassembled WGS sequence"/>
</dbReference>
<organism evidence="1 2">
    <name type="scientific">Lysinibacillus parviboronicapiens</name>
    <dbReference type="NCBI Taxonomy" id="436516"/>
    <lineage>
        <taxon>Bacteria</taxon>
        <taxon>Bacillati</taxon>
        <taxon>Bacillota</taxon>
        <taxon>Bacilli</taxon>
        <taxon>Bacillales</taxon>
        <taxon>Bacillaceae</taxon>
        <taxon>Lysinibacillus</taxon>
    </lineage>
</organism>
<keyword evidence="2" id="KW-1185">Reference proteome</keyword>
<name>A0ABV2PIL8_9BACI</name>
<dbReference type="RefSeq" id="WP_354471637.1">
    <property type="nucleotide sequence ID" value="NZ_JBEPSB010000007.1"/>
</dbReference>
<evidence type="ECO:0000313" key="1">
    <source>
        <dbReference type="EMBL" id="MET4560755.1"/>
    </source>
</evidence>